<dbReference type="Gene3D" id="2.60.40.1940">
    <property type="match status" value="1"/>
</dbReference>
<dbReference type="Gene3D" id="2.60.40.1930">
    <property type="match status" value="1"/>
</dbReference>
<dbReference type="InterPro" id="IPR002890">
    <property type="entry name" value="MG2"/>
</dbReference>
<dbReference type="InterPro" id="IPR050473">
    <property type="entry name" value="A2M/Complement_sys"/>
</dbReference>
<reference evidence="9" key="1">
    <citation type="submission" date="2013-04" db="EMBL/GenBank/DDBJ databases">
        <authorList>
            <person name="Qu J."/>
            <person name="Murali S.C."/>
            <person name="Bandaranaike D."/>
            <person name="Bellair M."/>
            <person name="Blankenburg K."/>
            <person name="Chao H."/>
            <person name="Dinh H."/>
            <person name="Doddapaneni H."/>
            <person name="Downs B."/>
            <person name="Dugan-Rocha S."/>
            <person name="Elkadiri S."/>
            <person name="Gnanaolivu R.D."/>
            <person name="Hernandez B."/>
            <person name="Javaid M."/>
            <person name="Jayaseelan J.C."/>
            <person name="Lee S."/>
            <person name="Li M."/>
            <person name="Ming W."/>
            <person name="Munidasa M."/>
            <person name="Muniz J."/>
            <person name="Nguyen L."/>
            <person name="Ongeri F."/>
            <person name="Osuji N."/>
            <person name="Pu L.-L."/>
            <person name="Puazo M."/>
            <person name="Qu C."/>
            <person name="Quiroz J."/>
            <person name="Raj R."/>
            <person name="Weissenberger G."/>
            <person name="Xin Y."/>
            <person name="Zou X."/>
            <person name="Han Y."/>
            <person name="Richards S."/>
            <person name="Worley K."/>
            <person name="Muzny D."/>
            <person name="Gibbs R."/>
        </authorList>
    </citation>
    <scope>NUCLEOTIDE SEQUENCE</scope>
    <source>
        <strain evidence="9">Sampled in the wild</strain>
    </source>
</reference>
<dbReference type="GO" id="GO:0005615">
    <property type="term" value="C:extracellular space"/>
    <property type="evidence" value="ECO:0007669"/>
    <property type="project" value="UniProtKB-ARBA"/>
</dbReference>
<reference evidence="9" key="2">
    <citation type="submission" date="2017-10" db="EMBL/GenBank/DDBJ databases">
        <title>Ladona fulva Genome sequencing and assembly.</title>
        <authorList>
            <person name="Murali S."/>
            <person name="Richards S."/>
            <person name="Bandaranaike D."/>
            <person name="Bellair M."/>
            <person name="Blankenburg K."/>
            <person name="Chao H."/>
            <person name="Dinh H."/>
            <person name="Doddapaneni H."/>
            <person name="Dugan-Rocha S."/>
            <person name="Elkadiri S."/>
            <person name="Gnanaolivu R."/>
            <person name="Hernandez B."/>
            <person name="Skinner E."/>
            <person name="Javaid M."/>
            <person name="Lee S."/>
            <person name="Li M."/>
            <person name="Ming W."/>
            <person name="Munidasa M."/>
            <person name="Muniz J."/>
            <person name="Nguyen L."/>
            <person name="Hughes D."/>
            <person name="Osuji N."/>
            <person name="Pu L.-L."/>
            <person name="Puazo M."/>
            <person name="Qu C."/>
            <person name="Quiroz J."/>
            <person name="Raj R."/>
            <person name="Weissenberger G."/>
            <person name="Xin Y."/>
            <person name="Zou X."/>
            <person name="Han Y."/>
            <person name="Worley K."/>
            <person name="Muzny D."/>
            <person name="Gibbs R."/>
        </authorList>
    </citation>
    <scope>NUCLEOTIDE SEQUENCE</scope>
    <source>
        <strain evidence="9">Sampled in the wild</strain>
    </source>
</reference>
<evidence type="ECO:0000313" key="9">
    <source>
        <dbReference type="EMBL" id="KAG8240284.1"/>
    </source>
</evidence>
<protein>
    <recommendedName>
        <fullName evidence="6">TEP1-F</fullName>
    </recommendedName>
</protein>
<evidence type="ECO:0000256" key="3">
    <source>
        <dbReference type="ARBA" id="ARBA00023180"/>
    </source>
</evidence>
<organism evidence="9 10">
    <name type="scientific">Ladona fulva</name>
    <name type="common">Scarce chaser dragonfly</name>
    <name type="synonym">Libellula fulva</name>
    <dbReference type="NCBI Taxonomy" id="123851"/>
    <lineage>
        <taxon>Eukaryota</taxon>
        <taxon>Metazoa</taxon>
        <taxon>Ecdysozoa</taxon>
        <taxon>Arthropoda</taxon>
        <taxon>Hexapoda</taxon>
        <taxon>Insecta</taxon>
        <taxon>Pterygota</taxon>
        <taxon>Palaeoptera</taxon>
        <taxon>Odonata</taxon>
        <taxon>Epiprocta</taxon>
        <taxon>Anisoptera</taxon>
        <taxon>Libelluloidea</taxon>
        <taxon>Libellulidae</taxon>
        <taxon>Ladona</taxon>
    </lineage>
</organism>
<dbReference type="PANTHER" id="PTHR11412:SF136">
    <property type="entry name" value="CD109 ANTIGEN"/>
    <property type="match status" value="1"/>
</dbReference>
<keyword evidence="1" id="KW-0732">Signal</keyword>
<evidence type="ECO:0000256" key="1">
    <source>
        <dbReference type="ARBA" id="ARBA00022729"/>
    </source>
</evidence>
<proteinExistence type="predicted"/>
<feature type="domain" description="Macroglobulin" evidence="8">
    <location>
        <begin position="126"/>
        <end position="204"/>
    </location>
</feature>
<keyword evidence="3" id="KW-0325">Glycoprotein</keyword>
<evidence type="ECO:0000313" key="10">
    <source>
        <dbReference type="Proteomes" id="UP000792457"/>
    </source>
</evidence>
<evidence type="ECO:0000259" key="8">
    <source>
        <dbReference type="Pfam" id="PF17791"/>
    </source>
</evidence>
<evidence type="ECO:0000256" key="2">
    <source>
        <dbReference type="ARBA" id="ARBA00022966"/>
    </source>
</evidence>
<dbReference type="Pfam" id="PF01835">
    <property type="entry name" value="MG2"/>
    <property type="match status" value="1"/>
</dbReference>
<comment type="function">
    <text evidence="4">Binds covalently through a thioester bond to the pathogen surface resulting in pathogen clearance.</text>
</comment>
<feature type="non-terminal residue" evidence="9">
    <location>
        <position position="1"/>
    </location>
</feature>
<feature type="domain" description="Macroglobulin" evidence="7">
    <location>
        <begin position="33"/>
        <end position="124"/>
    </location>
</feature>
<dbReference type="PANTHER" id="PTHR11412">
    <property type="entry name" value="MACROGLOBULIN / COMPLEMENT"/>
    <property type="match status" value="1"/>
</dbReference>
<evidence type="ECO:0000259" key="7">
    <source>
        <dbReference type="Pfam" id="PF01835"/>
    </source>
</evidence>
<accession>A0A8K0KTQ3</accession>
<evidence type="ECO:0000256" key="4">
    <source>
        <dbReference type="ARBA" id="ARBA00057615"/>
    </source>
</evidence>
<name>A0A8K0KTQ3_LADFU</name>
<gene>
    <name evidence="9" type="ORF">J437_LFUL012761</name>
</gene>
<evidence type="ECO:0000256" key="5">
    <source>
        <dbReference type="ARBA" id="ARBA00063781"/>
    </source>
</evidence>
<dbReference type="OrthoDB" id="9998011at2759"/>
<evidence type="ECO:0000256" key="6">
    <source>
        <dbReference type="ARBA" id="ARBA00078071"/>
    </source>
</evidence>
<dbReference type="InterPro" id="IPR041555">
    <property type="entry name" value="MG3"/>
</dbReference>
<keyword evidence="2" id="KW-0882">Thioester bond</keyword>
<keyword evidence="10" id="KW-1185">Reference proteome</keyword>
<dbReference type="AlphaFoldDB" id="A0A8K0KTQ3"/>
<dbReference type="GO" id="GO:0004866">
    <property type="term" value="F:endopeptidase inhibitor activity"/>
    <property type="evidence" value="ECO:0007669"/>
    <property type="project" value="InterPro"/>
</dbReference>
<dbReference type="Pfam" id="PF17791">
    <property type="entry name" value="MG3"/>
    <property type="match status" value="1"/>
</dbReference>
<comment type="subunit">
    <text evidence="5">Heterodimer of a TEP1-N chain and an TEP1-C chain non-covalently linked. Forms a complex composed of TEP1-N and TEP1-C heterodimer, LRIM1 and APL1C; the interaction stabilizes TEP1-N and TEP1-C heterodimer, prevents its binding to tissues while circulating in the hemolymph and protects the thioester bond from hydrolysis. Mature TEP1 and to a lesser extent full-length TEP1 interact with SPCLIP1; the interaction is induced by microbial infection.</text>
</comment>
<dbReference type="EMBL" id="KZ312447">
    <property type="protein sequence ID" value="KAG8240284.1"/>
    <property type="molecule type" value="Genomic_DNA"/>
</dbReference>
<dbReference type="FunFam" id="2.60.40.1930:FF:000001">
    <property type="entry name" value="CD109 isoform 3"/>
    <property type="match status" value="1"/>
</dbReference>
<dbReference type="Proteomes" id="UP000792457">
    <property type="component" value="Unassembled WGS sequence"/>
</dbReference>
<sequence>MSGDYNLTVYGSGAYISFRKSTRLSFIPKSASVFIQLDRSVYKPGITVNFRVIVLDSQLRPMLQQPVDILVTDGKGNEVRRWSKVMTHFGCFVGDIPLSQNPVFGEWRITATVSEESYHKTFMVAEYIIPKFQVLMDLPEDITFQEAESLPIKVTARYANGRHVKGELTISAYPIYHTEILQPVFHIPIRRVIPIDGETSVTFNLVKEF</sequence>
<comment type="caution">
    <text evidence="9">The sequence shown here is derived from an EMBL/GenBank/DDBJ whole genome shotgun (WGS) entry which is preliminary data.</text>
</comment>